<name>A0AC61QI50_9BACT</name>
<dbReference type="Proteomes" id="UP000294588">
    <property type="component" value="Unassembled WGS sequence"/>
</dbReference>
<sequence>MKMEEMREMTNEELQTRLEELRIELFNLRFQKSKNLLDRQDRPRLVRRDIARILTLLKEREKNQ</sequence>
<evidence type="ECO:0000313" key="1">
    <source>
        <dbReference type="EMBL" id="TDF72630.1"/>
    </source>
</evidence>
<protein>
    <submittedName>
        <fullName evidence="1">50S ribosomal protein L29</fullName>
    </submittedName>
</protein>
<dbReference type="EMBL" id="SMOG01000022">
    <property type="protein sequence ID" value="TDF72630.1"/>
    <property type="molecule type" value="Genomic_DNA"/>
</dbReference>
<accession>A0AC61QI50</accession>
<gene>
    <name evidence="1" type="ORF">E0946_06050</name>
</gene>
<reference evidence="1" key="1">
    <citation type="submission" date="2019-03" db="EMBL/GenBank/DDBJ databases">
        <title>Candidatus Syntrophosphaera thermopropionivorans: a novel player in syntrophic propionate oxidation during anaerobic digestion.</title>
        <authorList>
            <person name="Dyksma S."/>
        </authorList>
    </citation>
    <scope>NUCLEOTIDE SEQUENCE</scope>
    <source>
        <strain evidence="1">W5</strain>
    </source>
</reference>
<keyword evidence="1" id="KW-0689">Ribosomal protein</keyword>
<evidence type="ECO:0000313" key="2">
    <source>
        <dbReference type="Proteomes" id="UP000294588"/>
    </source>
</evidence>
<comment type="caution">
    <text evidence="1">The sequence shown here is derived from an EMBL/GenBank/DDBJ whole genome shotgun (WGS) entry which is preliminary data.</text>
</comment>
<keyword evidence="2" id="KW-1185">Reference proteome</keyword>
<keyword evidence="1" id="KW-0687">Ribonucleoprotein</keyword>
<proteinExistence type="predicted"/>
<organism evidence="1 2">
    <name type="scientific">Candidatus Syntrophosphaera thermopropionivorans</name>
    <dbReference type="NCBI Taxonomy" id="2593015"/>
    <lineage>
        <taxon>Bacteria</taxon>
        <taxon>Pseudomonadati</taxon>
        <taxon>Candidatus Cloacimonadota</taxon>
        <taxon>Candidatus Cloacimonadia</taxon>
        <taxon>Candidatus Cloacimonadales</taxon>
        <taxon>Candidatus Cloacimonadaceae</taxon>
        <taxon>Candidatus Syntrophosphaera</taxon>
    </lineage>
</organism>